<dbReference type="InterPro" id="IPR011043">
    <property type="entry name" value="Gal_Oxase/kelch_b-propeller"/>
</dbReference>
<gene>
    <name evidence="3" type="ORF">BRARA_G01153</name>
</gene>
<dbReference type="InterPro" id="IPR005174">
    <property type="entry name" value="KIB1-4_b-propeller"/>
</dbReference>
<dbReference type="Pfam" id="PF03478">
    <property type="entry name" value="Beta-prop_KIB1-4"/>
    <property type="match status" value="1"/>
</dbReference>
<dbReference type="SUPFAM" id="SSF81383">
    <property type="entry name" value="F-box domain"/>
    <property type="match status" value="1"/>
</dbReference>
<accession>A0A397YK42</accession>
<dbReference type="InterPro" id="IPR001810">
    <property type="entry name" value="F-box_dom"/>
</dbReference>
<evidence type="ECO:0000259" key="2">
    <source>
        <dbReference type="Pfam" id="PF03478"/>
    </source>
</evidence>
<feature type="domain" description="KIB1-4 beta-propeller" evidence="2">
    <location>
        <begin position="96"/>
        <end position="327"/>
    </location>
</feature>
<organism evidence="3 4">
    <name type="scientific">Brassica campestris</name>
    <name type="common">Field mustard</name>
    <dbReference type="NCBI Taxonomy" id="3711"/>
    <lineage>
        <taxon>Eukaryota</taxon>
        <taxon>Viridiplantae</taxon>
        <taxon>Streptophyta</taxon>
        <taxon>Embryophyta</taxon>
        <taxon>Tracheophyta</taxon>
        <taxon>Spermatophyta</taxon>
        <taxon>Magnoliopsida</taxon>
        <taxon>eudicotyledons</taxon>
        <taxon>Gunneridae</taxon>
        <taxon>Pentapetalae</taxon>
        <taxon>rosids</taxon>
        <taxon>malvids</taxon>
        <taxon>Brassicales</taxon>
        <taxon>Brassicaceae</taxon>
        <taxon>Brassiceae</taxon>
        <taxon>Brassica</taxon>
    </lineage>
</organism>
<sequence>MCSATTPSLLPEDLTVKPIVQALPAQSSINIVPSELLRDILSRLGLKANIHACLVCKTWFQVAVSVRKLQPRPWLFYQMNGKADGDYVLLDRLRSQAYKVYFSDLKDHEFSCSKDGWLLVSKKKFPSYLVFLFNPFTREHIYLPKAAPTSCLAFSEAPTSSSCLVISLNDRSICSYIEIATWRPGETLWTTHRFENLLPGRRWKSCVFSNGVLYCLTTFSNIGIFDPSRATWNILPVEPCPAFFQVDLGRRVLMTEHEGDIFVMLTSRNKNPLMFKLNLKRNAWEEKRELGGLTVFASHPTSLTRAGLSVKERNRIYPSHNGHLGVYYSLGDGIISSRFPTSNYLSNRIAWVDPPYNNFNL</sequence>
<dbReference type="Gene3D" id="1.20.1280.50">
    <property type="match status" value="1"/>
</dbReference>
<dbReference type="Pfam" id="PF00646">
    <property type="entry name" value="F-box"/>
    <property type="match status" value="1"/>
</dbReference>
<dbReference type="Proteomes" id="UP000264353">
    <property type="component" value="Chromosome A7"/>
</dbReference>
<evidence type="ECO:0000259" key="1">
    <source>
        <dbReference type="Pfam" id="PF00646"/>
    </source>
</evidence>
<dbReference type="SUPFAM" id="SSF50965">
    <property type="entry name" value="Galactose oxidase, central domain"/>
    <property type="match status" value="1"/>
</dbReference>
<evidence type="ECO:0000313" key="4">
    <source>
        <dbReference type="Proteomes" id="UP000264353"/>
    </source>
</evidence>
<evidence type="ECO:0000313" key="3">
    <source>
        <dbReference type="EMBL" id="RID53781.1"/>
    </source>
</evidence>
<dbReference type="InterPro" id="IPR036047">
    <property type="entry name" value="F-box-like_dom_sf"/>
</dbReference>
<name>A0A397YK42_BRACM</name>
<feature type="domain" description="F-box" evidence="1">
    <location>
        <begin position="33"/>
        <end position="67"/>
    </location>
</feature>
<dbReference type="PANTHER" id="PTHR33127:SF5">
    <property type="entry name" value="TRANSMEMBRANE PROTEIN"/>
    <property type="match status" value="1"/>
</dbReference>
<protein>
    <submittedName>
        <fullName evidence="3">Uncharacterized protein</fullName>
    </submittedName>
</protein>
<reference evidence="3 4" key="1">
    <citation type="submission" date="2018-06" db="EMBL/GenBank/DDBJ databases">
        <title>WGS assembly of Brassica rapa FPsc.</title>
        <authorList>
            <person name="Bowman J."/>
            <person name="Kohchi T."/>
            <person name="Yamato K."/>
            <person name="Jenkins J."/>
            <person name="Shu S."/>
            <person name="Ishizaki K."/>
            <person name="Yamaoka S."/>
            <person name="Nishihama R."/>
            <person name="Nakamura Y."/>
            <person name="Berger F."/>
            <person name="Adam C."/>
            <person name="Aki S."/>
            <person name="Althoff F."/>
            <person name="Araki T."/>
            <person name="Arteaga-Vazquez M."/>
            <person name="Balasubrmanian S."/>
            <person name="Bauer D."/>
            <person name="Boehm C."/>
            <person name="Briginshaw L."/>
            <person name="Caballero-Perez J."/>
            <person name="Catarino B."/>
            <person name="Chen F."/>
            <person name="Chiyoda S."/>
            <person name="Chovatia M."/>
            <person name="Davies K."/>
            <person name="Delmans M."/>
            <person name="Demura T."/>
            <person name="Dierschke T."/>
            <person name="Dolan L."/>
            <person name="Dorantes-Acosta A."/>
            <person name="Eklund D."/>
            <person name="Florent S."/>
            <person name="Flores-Sandoval E."/>
            <person name="Fujiyama A."/>
            <person name="Fukuzawa H."/>
            <person name="Galik B."/>
            <person name="Grimanelli D."/>
            <person name="Grimwood J."/>
            <person name="Grossniklaus U."/>
            <person name="Hamada T."/>
            <person name="Haseloff J."/>
            <person name="Hetherington A."/>
            <person name="Higo A."/>
            <person name="Hirakawa Y."/>
            <person name="Hundley H."/>
            <person name="Ikeda Y."/>
            <person name="Inoue K."/>
            <person name="Inoue S."/>
            <person name="Ishida S."/>
            <person name="Jia Q."/>
            <person name="Kakita M."/>
            <person name="Kanazawa T."/>
            <person name="Kawai Y."/>
            <person name="Kawashima T."/>
            <person name="Kennedy M."/>
            <person name="Kinose K."/>
            <person name="Kinoshita T."/>
            <person name="Kohara Y."/>
            <person name="Koide E."/>
            <person name="Komatsu K."/>
            <person name="Kopischke S."/>
            <person name="Kubo M."/>
            <person name="Kyozuka J."/>
            <person name="Lagercrantz U."/>
            <person name="Lin S."/>
            <person name="Lindquist E."/>
            <person name="Lipzen A."/>
            <person name="Lu C."/>
            <person name="Luna E."/>
            <person name="Martienssen R."/>
            <person name="Minamino N."/>
            <person name="Mizutani M."/>
            <person name="Mizutani M."/>
            <person name="Mochizuki N."/>
            <person name="Monte I."/>
            <person name="Mosher R."/>
            <person name="Nagasaki H."/>
            <person name="Nakagami H."/>
            <person name="Naramoto S."/>
            <person name="Nishitani K."/>
            <person name="Ohtani M."/>
            <person name="Okamoto T."/>
            <person name="Okumura M."/>
            <person name="Phillips J."/>
            <person name="Pollak B."/>
            <person name="Reinders A."/>
            <person name="Roevekamp M."/>
            <person name="Sano R."/>
            <person name="Sawa S."/>
            <person name="Schmid M."/>
            <person name="Shirakawa M."/>
            <person name="Solano R."/>
            <person name="Spunde A."/>
            <person name="Suetsugu N."/>
            <person name="Sugano S."/>
            <person name="Sugiyama A."/>
            <person name="Sun R."/>
            <person name="Suzuki Y."/>
            <person name="Takenaka M."/>
            <person name="Takezawa D."/>
            <person name="Tomogane H."/>
            <person name="Tsuzuki M."/>
            <person name="Ueda T."/>
            <person name="Umeda M."/>
            <person name="Ward J."/>
            <person name="Watanabe Y."/>
            <person name="Yazaki K."/>
            <person name="Yokoyama R."/>
            <person name="Yoshitake Y."/>
            <person name="Yotsui I."/>
            <person name="Zachgo S."/>
            <person name="Schmutz J."/>
        </authorList>
    </citation>
    <scope>NUCLEOTIDE SEQUENCE [LARGE SCALE GENOMIC DNA]</scope>
    <source>
        <strain evidence="4">cv. B-3</strain>
    </source>
</reference>
<dbReference type="PANTHER" id="PTHR33127">
    <property type="entry name" value="TRANSMEMBRANE PROTEIN"/>
    <property type="match status" value="1"/>
</dbReference>
<dbReference type="EMBL" id="CM010634">
    <property type="protein sequence ID" value="RID53781.1"/>
    <property type="molecule type" value="Genomic_DNA"/>
</dbReference>
<dbReference type="AlphaFoldDB" id="A0A397YK42"/>
<proteinExistence type="predicted"/>